<keyword evidence="2" id="KW-1133">Transmembrane helix</keyword>
<gene>
    <name evidence="3" type="ORF">M0812_24867</name>
</gene>
<feature type="transmembrane region" description="Helical" evidence="2">
    <location>
        <begin position="170"/>
        <end position="189"/>
    </location>
</feature>
<dbReference type="GO" id="GO:0016020">
    <property type="term" value="C:membrane"/>
    <property type="evidence" value="ECO:0007669"/>
    <property type="project" value="TreeGrafter"/>
</dbReference>
<proteinExistence type="predicted"/>
<keyword evidence="2" id="KW-0812">Transmembrane</keyword>
<dbReference type="PANTHER" id="PTHR12242">
    <property type="entry name" value="OS02G0130600 PROTEIN-RELATED"/>
    <property type="match status" value="1"/>
</dbReference>
<feature type="transmembrane region" description="Helical" evidence="2">
    <location>
        <begin position="209"/>
        <end position="229"/>
    </location>
</feature>
<feature type="compositionally biased region" description="Low complexity" evidence="1">
    <location>
        <begin position="273"/>
        <end position="286"/>
    </location>
</feature>
<feature type="region of interest" description="Disordered" evidence="1">
    <location>
        <begin position="248"/>
        <end position="341"/>
    </location>
</feature>
<accession>A0AAV7YLD8</accession>
<name>A0AAV7YLD8_9EUKA</name>
<evidence type="ECO:0000256" key="2">
    <source>
        <dbReference type="SAM" id="Phobius"/>
    </source>
</evidence>
<evidence type="ECO:0000256" key="1">
    <source>
        <dbReference type="SAM" id="MobiDB-lite"/>
    </source>
</evidence>
<dbReference type="AlphaFoldDB" id="A0AAV7YLD8"/>
<sequence length="341" mass="39301">MCGCSNFCENRIGYSKINLRTLYAPVWSKTKTSLNIICFLRFLIFGFVLLAFIMGLYQSYDEGKFWIYLTYQTTLLQLLLSALVFFRSIYLLDRIHDPVLGAEQPARALDKFIWTLYQTVFPMPHVVALIYWPMIYDPDTVMVTSYLNHGPLLIQVYFELICSETPFHWGLLPISMVYYLLYLAAHLIYVFVADDPVYESVDPHNSEDIFWFPMIIVFFVLFFAFGKLIRYLTTKCCPHEETIKDRKKFVHSTDDSSSEEDIELNSSPKEESTINISSETNNNFSDNLDKSNKLDSSDNSEKSDKSDSSDNSSNSSNSSNSKGEKKWDSVEDSVNESNSDL</sequence>
<feature type="compositionally biased region" description="Low complexity" evidence="1">
    <location>
        <begin position="309"/>
        <end position="321"/>
    </location>
</feature>
<comment type="caution">
    <text evidence="3">The sequence shown here is derived from an EMBL/GenBank/DDBJ whole genome shotgun (WGS) entry which is preliminary data.</text>
</comment>
<evidence type="ECO:0000313" key="3">
    <source>
        <dbReference type="EMBL" id="KAJ3429514.1"/>
    </source>
</evidence>
<protein>
    <submittedName>
        <fullName evidence="3">Uncharacterized protein</fullName>
    </submittedName>
</protein>
<reference evidence="3" key="1">
    <citation type="submission" date="2022-08" db="EMBL/GenBank/DDBJ databases">
        <title>Novel sulphate-reducing endosymbionts in the free-living metamonad Anaeramoeba.</title>
        <authorList>
            <person name="Jerlstrom-Hultqvist J."/>
            <person name="Cepicka I."/>
            <person name="Gallot-Lavallee L."/>
            <person name="Salas-Leiva D."/>
            <person name="Curtis B.A."/>
            <person name="Zahonova K."/>
            <person name="Pipaliya S."/>
            <person name="Dacks J."/>
            <person name="Roger A.J."/>
        </authorList>
    </citation>
    <scope>NUCLEOTIDE SEQUENCE</scope>
    <source>
        <strain evidence="3">Busselton2</strain>
    </source>
</reference>
<feature type="transmembrane region" description="Helical" evidence="2">
    <location>
        <begin position="38"/>
        <end position="57"/>
    </location>
</feature>
<feature type="transmembrane region" description="Helical" evidence="2">
    <location>
        <begin position="69"/>
        <end position="92"/>
    </location>
</feature>
<keyword evidence="2" id="KW-0472">Membrane</keyword>
<feature type="transmembrane region" description="Helical" evidence="2">
    <location>
        <begin position="112"/>
        <end position="134"/>
    </location>
</feature>
<evidence type="ECO:0000313" key="4">
    <source>
        <dbReference type="Proteomes" id="UP001146793"/>
    </source>
</evidence>
<dbReference type="EMBL" id="JANTQA010000057">
    <property type="protein sequence ID" value="KAJ3429514.1"/>
    <property type="molecule type" value="Genomic_DNA"/>
</dbReference>
<feature type="transmembrane region" description="Helical" evidence="2">
    <location>
        <begin position="140"/>
        <end position="158"/>
    </location>
</feature>
<feature type="compositionally biased region" description="Basic and acidic residues" evidence="1">
    <location>
        <begin position="287"/>
        <end position="308"/>
    </location>
</feature>
<dbReference type="Proteomes" id="UP001146793">
    <property type="component" value="Unassembled WGS sequence"/>
</dbReference>
<dbReference type="PANTHER" id="PTHR12242:SF1">
    <property type="entry name" value="MYND-TYPE DOMAIN-CONTAINING PROTEIN"/>
    <property type="match status" value="1"/>
</dbReference>
<organism evidence="3 4">
    <name type="scientific">Anaeramoeba flamelloides</name>
    <dbReference type="NCBI Taxonomy" id="1746091"/>
    <lineage>
        <taxon>Eukaryota</taxon>
        <taxon>Metamonada</taxon>
        <taxon>Anaeramoebidae</taxon>
        <taxon>Anaeramoeba</taxon>
    </lineage>
</organism>